<protein>
    <submittedName>
        <fullName evidence="2">Pyridoxine/pyridoxamine 5'-phosphate oxidase</fullName>
    </submittedName>
</protein>
<reference evidence="2 3" key="1">
    <citation type="submission" date="2020-08" db="EMBL/GenBank/DDBJ databases">
        <title>Genomic Encyclopedia of Type Strains, Phase IV (KMG-IV): sequencing the most valuable type-strain genomes for metagenomic binning, comparative biology and taxonomic classification.</title>
        <authorList>
            <person name="Goeker M."/>
        </authorList>
    </citation>
    <scope>NUCLEOTIDE SEQUENCE [LARGE SCALE GENOMIC DNA]</scope>
    <source>
        <strain evidence="2 3">DSM 103733</strain>
    </source>
</reference>
<dbReference type="Proteomes" id="UP000538666">
    <property type="component" value="Unassembled WGS sequence"/>
</dbReference>
<evidence type="ECO:0000259" key="1">
    <source>
        <dbReference type="Pfam" id="PF01243"/>
    </source>
</evidence>
<dbReference type="Gene3D" id="2.30.110.10">
    <property type="entry name" value="Electron Transport, Fmn-binding Protein, Chain A"/>
    <property type="match status" value="1"/>
</dbReference>
<dbReference type="RefSeq" id="WP_231581489.1">
    <property type="nucleotide sequence ID" value="NZ_JACHEK010000008.1"/>
</dbReference>
<evidence type="ECO:0000313" key="2">
    <source>
        <dbReference type="EMBL" id="MBB6145909.1"/>
    </source>
</evidence>
<evidence type="ECO:0000313" key="3">
    <source>
        <dbReference type="Proteomes" id="UP000538666"/>
    </source>
</evidence>
<dbReference type="AlphaFoldDB" id="A0A841K1T4"/>
<gene>
    <name evidence="2" type="ORF">HNQ77_003879</name>
</gene>
<dbReference type="InterPro" id="IPR012349">
    <property type="entry name" value="Split_barrel_FMN-bd"/>
</dbReference>
<accession>A0A841K1T4</accession>
<keyword evidence="3" id="KW-1185">Reference proteome</keyword>
<organism evidence="2 3">
    <name type="scientific">Silvibacterium bohemicum</name>
    <dbReference type="NCBI Taxonomy" id="1577686"/>
    <lineage>
        <taxon>Bacteria</taxon>
        <taxon>Pseudomonadati</taxon>
        <taxon>Acidobacteriota</taxon>
        <taxon>Terriglobia</taxon>
        <taxon>Terriglobales</taxon>
        <taxon>Acidobacteriaceae</taxon>
        <taxon>Silvibacterium</taxon>
    </lineage>
</organism>
<dbReference type="InterPro" id="IPR011576">
    <property type="entry name" value="Pyridox_Oxase_N"/>
</dbReference>
<name>A0A841K1T4_9BACT</name>
<proteinExistence type="predicted"/>
<feature type="domain" description="Pyridoxamine 5'-phosphate oxidase N-terminal" evidence="1">
    <location>
        <begin position="6"/>
        <end position="124"/>
    </location>
</feature>
<dbReference type="Pfam" id="PF01243">
    <property type="entry name" value="PNPOx_N"/>
    <property type="match status" value="1"/>
</dbReference>
<dbReference type="EMBL" id="JACHEK010000008">
    <property type="protein sequence ID" value="MBB6145909.1"/>
    <property type="molecule type" value="Genomic_DNA"/>
</dbReference>
<comment type="caution">
    <text evidence="2">The sequence shown here is derived from an EMBL/GenBank/DDBJ whole genome shotgun (WGS) entry which is preliminary data.</text>
</comment>
<dbReference type="SUPFAM" id="SSF50475">
    <property type="entry name" value="FMN-binding split barrel"/>
    <property type="match status" value="1"/>
</dbReference>
<sequence length="137" mass="15698">MLDRAEVYNFIRSRKLAVVSSLGPQGEPQSALVGIAVSPDLEIVFDTVKTSRKYPNLKADPRISAVIGWEEEQTLQYEGLAMEPDGEDLVRAKEIYFGAWPDGKERQLWPGIAYFRVRPRWLRYSDFAAGRIEEIFF</sequence>